<gene>
    <name evidence="7" type="ORF">BN938_0825</name>
</gene>
<proteinExistence type="inferred from homology"/>
<dbReference type="GO" id="GO:0003677">
    <property type="term" value="F:DNA binding"/>
    <property type="evidence" value="ECO:0007669"/>
    <property type="project" value="InterPro"/>
</dbReference>
<dbReference type="InterPro" id="IPR013325">
    <property type="entry name" value="RNA_pol_sigma_r2"/>
</dbReference>
<dbReference type="NCBIfam" id="TIGR02937">
    <property type="entry name" value="sigma70-ECF"/>
    <property type="match status" value="1"/>
</dbReference>
<dbReference type="AlphaFoldDB" id="A0A060R6Y0"/>
<dbReference type="SUPFAM" id="SSF88659">
    <property type="entry name" value="Sigma3 and sigma4 domains of RNA polymerase sigma factors"/>
    <property type="match status" value="1"/>
</dbReference>
<dbReference type="PANTHER" id="PTHR43133:SF51">
    <property type="entry name" value="RNA POLYMERASE SIGMA FACTOR"/>
    <property type="match status" value="1"/>
</dbReference>
<feature type="domain" description="RNA polymerase sigma-70 region 2" evidence="5">
    <location>
        <begin position="34"/>
        <end position="91"/>
    </location>
</feature>
<dbReference type="InterPro" id="IPR014284">
    <property type="entry name" value="RNA_pol_sigma-70_dom"/>
</dbReference>
<evidence type="ECO:0000256" key="4">
    <source>
        <dbReference type="ARBA" id="ARBA00023163"/>
    </source>
</evidence>
<evidence type="ECO:0000313" key="7">
    <source>
        <dbReference type="EMBL" id="CDN30926.1"/>
    </source>
</evidence>
<dbReference type="Pfam" id="PF08281">
    <property type="entry name" value="Sigma70_r4_2"/>
    <property type="match status" value="1"/>
</dbReference>
<dbReference type="InterPro" id="IPR039425">
    <property type="entry name" value="RNA_pol_sigma-70-like"/>
</dbReference>
<keyword evidence="2" id="KW-0805">Transcription regulation</keyword>
<dbReference type="InterPro" id="IPR036388">
    <property type="entry name" value="WH-like_DNA-bd_sf"/>
</dbReference>
<dbReference type="HOGENOM" id="CLU_047691_1_4_10"/>
<dbReference type="GO" id="GO:0016987">
    <property type="term" value="F:sigma factor activity"/>
    <property type="evidence" value="ECO:0007669"/>
    <property type="project" value="UniProtKB-KW"/>
</dbReference>
<evidence type="ECO:0000256" key="3">
    <source>
        <dbReference type="ARBA" id="ARBA00023082"/>
    </source>
</evidence>
<dbReference type="eggNOG" id="COG1595">
    <property type="taxonomic scope" value="Bacteria"/>
</dbReference>
<dbReference type="OrthoDB" id="1056775at2"/>
<dbReference type="InterPro" id="IPR013249">
    <property type="entry name" value="RNA_pol_sigma70_r4_t2"/>
</dbReference>
<accession>A0A060R6Y0</accession>
<sequence>MVEMSSQISEKLIEQCRRGEHAAQMEFYSLLFGSVYNAALRITRNSQDAEEIAQEAFLKFFKRIDKYYDKLPHIVRRIAINGSIDLLRRRKNDFLEFSDKQYLVEDEAPPPNEDFDADIKRIKEAIDRLPTGYRLVITLRLIEDLSFEEVAAELGITASTARSQFLRAKHRLAELLGKGAGAAATGNL</sequence>
<reference evidence="7 8" key="1">
    <citation type="journal article" date="2015" name="Genome Announc.">
        <title>Complete Genome Sequence of the Novel Leech Symbiont Mucinivorans hirudinis M3T.</title>
        <authorList>
            <person name="Nelson M.C."/>
            <person name="Bomar L."/>
            <person name="Graf J."/>
        </authorList>
    </citation>
    <scope>NUCLEOTIDE SEQUENCE [LARGE SCALE GENOMIC DNA]</scope>
    <source>
        <strain evidence="8">M3</strain>
    </source>
</reference>
<evidence type="ECO:0000259" key="6">
    <source>
        <dbReference type="Pfam" id="PF08281"/>
    </source>
</evidence>
<dbReference type="Gene3D" id="1.10.1740.10">
    <property type="match status" value="1"/>
</dbReference>
<dbReference type="Proteomes" id="UP000027616">
    <property type="component" value="Chromosome I"/>
</dbReference>
<dbReference type="KEGG" id="rbc:BN938_0825"/>
<dbReference type="Gene3D" id="1.10.10.10">
    <property type="entry name" value="Winged helix-like DNA-binding domain superfamily/Winged helix DNA-binding domain"/>
    <property type="match status" value="1"/>
</dbReference>
<evidence type="ECO:0000313" key="8">
    <source>
        <dbReference type="Proteomes" id="UP000027616"/>
    </source>
</evidence>
<evidence type="ECO:0000256" key="1">
    <source>
        <dbReference type="ARBA" id="ARBA00010641"/>
    </source>
</evidence>
<keyword evidence="4" id="KW-0804">Transcription</keyword>
<evidence type="ECO:0000259" key="5">
    <source>
        <dbReference type="Pfam" id="PF04542"/>
    </source>
</evidence>
<name>A0A060R6Y0_9BACT</name>
<evidence type="ECO:0000256" key="2">
    <source>
        <dbReference type="ARBA" id="ARBA00023015"/>
    </source>
</evidence>
<dbReference type="PANTHER" id="PTHR43133">
    <property type="entry name" value="RNA POLYMERASE ECF-TYPE SIGMA FACTO"/>
    <property type="match status" value="1"/>
</dbReference>
<dbReference type="CDD" id="cd06171">
    <property type="entry name" value="Sigma70_r4"/>
    <property type="match status" value="1"/>
</dbReference>
<comment type="similarity">
    <text evidence="1">Belongs to the sigma-70 factor family. ECF subfamily.</text>
</comment>
<protein>
    <submittedName>
        <fullName evidence="7">RNA polymerase ECF-type sigma factor</fullName>
    </submittedName>
</protein>
<dbReference type="STRING" id="1433126.BN938_0825"/>
<dbReference type="InterPro" id="IPR013324">
    <property type="entry name" value="RNA_pol_sigma_r3/r4-like"/>
</dbReference>
<keyword evidence="3" id="KW-0731">Sigma factor</keyword>
<dbReference type="EMBL" id="HG934468">
    <property type="protein sequence ID" value="CDN30926.1"/>
    <property type="molecule type" value="Genomic_DNA"/>
</dbReference>
<dbReference type="InterPro" id="IPR007627">
    <property type="entry name" value="RNA_pol_sigma70_r2"/>
</dbReference>
<dbReference type="SUPFAM" id="SSF88946">
    <property type="entry name" value="Sigma2 domain of RNA polymerase sigma factors"/>
    <property type="match status" value="1"/>
</dbReference>
<dbReference type="GO" id="GO:0006352">
    <property type="term" value="P:DNA-templated transcription initiation"/>
    <property type="evidence" value="ECO:0007669"/>
    <property type="project" value="InterPro"/>
</dbReference>
<dbReference type="Pfam" id="PF04542">
    <property type="entry name" value="Sigma70_r2"/>
    <property type="match status" value="1"/>
</dbReference>
<feature type="domain" description="RNA polymerase sigma factor 70 region 4 type 2" evidence="6">
    <location>
        <begin position="121"/>
        <end position="172"/>
    </location>
</feature>
<organism evidence="7 8">
    <name type="scientific">Mucinivorans hirudinis</name>
    <dbReference type="NCBI Taxonomy" id="1433126"/>
    <lineage>
        <taxon>Bacteria</taxon>
        <taxon>Pseudomonadati</taxon>
        <taxon>Bacteroidota</taxon>
        <taxon>Bacteroidia</taxon>
        <taxon>Bacteroidales</taxon>
        <taxon>Rikenellaceae</taxon>
        <taxon>Mucinivorans</taxon>
    </lineage>
</organism>
<keyword evidence="8" id="KW-1185">Reference proteome</keyword>